<dbReference type="CDD" id="cd00084">
    <property type="entry name" value="HMG-box_SF"/>
    <property type="match status" value="2"/>
</dbReference>
<feature type="compositionally biased region" description="Acidic residues" evidence="3">
    <location>
        <begin position="207"/>
        <end position="224"/>
    </location>
</feature>
<feature type="region of interest" description="Disordered" evidence="3">
    <location>
        <begin position="172"/>
        <end position="224"/>
    </location>
</feature>
<name>A0A1J4KEF1_9EUKA</name>
<dbReference type="Pfam" id="PF00505">
    <property type="entry name" value="HMG_box"/>
    <property type="match status" value="2"/>
</dbReference>
<dbReference type="Proteomes" id="UP000179807">
    <property type="component" value="Unassembled WGS sequence"/>
</dbReference>
<protein>
    <submittedName>
        <fullName evidence="5">High-mobility group box 1a</fullName>
    </submittedName>
</protein>
<dbReference type="VEuPathDB" id="TrichDB:TRFO_21539"/>
<dbReference type="PANTHER" id="PTHR48112:SF22">
    <property type="entry name" value="MITOCHONDRIAL TRANSCRIPTION FACTOR A, ISOFORM B"/>
    <property type="match status" value="1"/>
</dbReference>
<dbReference type="InterPro" id="IPR036910">
    <property type="entry name" value="HMG_box_dom_sf"/>
</dbReference>
<sequence>MNKINDYTKKFKRLIKRSHFIFFLFNQSEMSYESSRKRSAWNFFLKEKCAELKEQFPDAQLNELSQRAGEIWKNMTQEERETYERMSVNDKARRDEIAREKYIEKKKAERKKSGNDTFDISKSPYFLFMNEMHAEIKENEPTMNYDARCDVILTLWNEMTIEERERYNYDDLDESDEENLGKRKSKKVKHTDSSSDDDDESSGRYFDEEEEEPDSDTTSDDDYK</sequence>
<keyword evidence="2" id="KW-0539">Nucleus</keyword>
<evidence type="ECO:0000256" key="2">
    <source>
        <dbReference type="PROSITE-ProRule" id="PRU00267"/>
    </source>
</evidence>
<dbReference type="RefSeq" id="XP_068362707.1">
    <property type="nucleotide sequence ID" value="XM_068502035.1"/>
</dbReference>
<gene>
    <name evidence="5" type="ORF">TRFO_21539</name>
</gene>
<evidence type="ECO:0000256" key="3">
    <source>
        <dbReference type="SAM" id="MobiDB-lite"/>
    </source>
</evidence>
<evidence type="ECO:0000313" key="5">
    <source>
        <dbReference type="EMBL" id="OHT09571.1"/>
    </source>
</evidence>
<dbReference type="GO" id="GO:0003677">
    <property type="term" value="F:DNA binding"/>
    <property type="evidence" value="ECO:0007669"/>
    <property type="project" value="UniProtKB-UniRule"/>
</dbReference>
<accession>A0A1J4KEF1</accession>
<keyword evidence="6" id="KW-1185">Reference proteome</keyword>
<dbReference type="GeneID" id="94836739"/>
<feature type="DNA-binding region" description="HMG box" evidence="2">
    <location>
        <begin position="34"/>
        <end position="102"/>
    </location>
</feature>
<feature type="domain" description="HMG box" evidence="4">
    <location>
        <begin position="34"/>
        <end position="102"/>
    </location>
</feature>
<comment type="caution">
    <text evidence="5">The sequence shown here is derived from an EMBL/GenBank/DDBJ whole genome shotgun (WGS) entry which is preliminary data.</text>
</comment>
<dbReference type="InterPro" id="IPR050342">
    <property type="entry name" value="HMGB"/>
</dbReference>
<evidence type="ECO:0000313" key="6">
    <source>
        <dbReference type="Proteomes" id="UP000179807"/>
    </source>
</evidence>
<organism evidence="5 6">
    <name type="scientific">Tritrichomonas foetus</name>
    <dbReference type="NCBI Taxonomy" id="1144522"/>
    <lineage>
        <taxon>Eukaryota</taxon>
        <taxon>Metamonada</taxon>
        <taxon>Parabasalia</taxon>
        <taxon>Tritrichomonadida</taxon>
        <taxon>Tritrichomonadidae</taxon>
        <taxon>Tritrichomonas</taxon>
    </lineage>
</organism>
<reference evidence="5" key="1">
    <citation type="submission" date="2016-10" db="EMBL/GenBank/DDBJ databases">
        <authorList>
            <person name="Benchimol M."/>
            <person name="Almeida L.G."/>
            <person name="Vasconcelos A.T."/>
            <person name="Perreira-Neves A."/>
            <person name="Rosa I.A."/>
            <person name="Tasca T."/>
            <person name="Bogo M.R."/>
            <person name="de Souza W."/>
        </authorList>
    </citation>
    <scope>NUCLEOTIDE SEQUENCE [LARGE SCALE GENOMIC DNA]</scope>
    <source>
        <strain evidence="5">K</strain>
    </source>
</reference>
<dbReference type="SMART" id="SM00398">
    <property type="entry name" value="HMG"/>
    <property type="match status" value="2"/>
</dbReference>
<dbReference type="GO" id="GO:0005634">
    <property type="term" value="C:nucleus"/>
    <property type="evidence" value="ECO:0007669"/>
    <property type="project" value="UniProtKB-UniRule"/>
</dbReference>
<dbReference type="InterPro" id="IPR009071">
    <property type="entry name" value="HMG_box_dom"/>
</dbReference>
<dbReference type="OrthoDB" id="1919336at2759"/>
<evidence type="ECO:0000256" key="1">
    <source>
        <dbReference type="ARBA" id="ARBA00023125"/>
    </source>
</evidence>
<dbReference type="SUPFAM" id="SSF47095">
    <property type="entry name" value="HMG-box"/>
    <property type="match status" value="2"/>
</dbReference>
<keyword evidence="1 2" id="KW-0238">DNA-binding</keyword>
<evidence type="ECO:0000259" key="4">
    <source>
        <dbReference type="PROSITE" id="PS50118"/>
    </source>
</evidence>
<dbReference type="AlphaFoldDB" id="A0A1J4KEF1"/>
<dbReference type="PANTHER" id="PTHR48112">
    <property type="entry name" value="HIGH MOBILITY GROUP PROTEIN DSP1"/>
    <property type="match status" value="1"/>
</dbReference>
<dbReference type="PROSITE" id="PS50118">
    <property type="entry name" value="HMG_BOX_2"/>
    <property type="match status" value="1"/>
</dbReference>
<dbReference type="EMBL" id="MLAK01000636">
    <property type="protein sequence ID" value="OHT09571.1"/>
    <property type="molecule type" value="Genomic_DNA"/>
</dbReference>
<proteinExistence type="predicted"/>
<dbReference type="Gene3D" id="1.10.30.10">
    <property type="entry name" value="High mobility group box domain"/>
    <property type="match status" value="2"/>
</dbReference>